<dbReference type="EMBL" id="CP054143">
    <property type="protein sequence ID" value="QKJ65405.1"/>
    <property type="molecule type" value="Genomic_DNA"/>
</dbReference>
<dbReference type="Proteomes" id="UP000504844">
    <property type="component" value="Chromosome"/>
</dbReference>
<dbReference type="Pfam" id="PF07238">
    <property type="entry name" value="PilZ"/>
    <property type="match status" value="1"/>
</dbReference>
<dbReference type="GO" id="GO:0035438">
    <property type="term" value="F:cyclic-di-GMP binding"/>
    <property type="evidence" value="ECO:0007669"/>
    <property type="project" value="InterPro"/>
</dbReference>
<dbReference type="AlphaFoldDB" id="A0A6M8SK09"/>
<organism evidence="2 3">
    <name type="scientific">Deefgea piscis</name>
    <dbReference type="NCBI Taxonomy" id="2739061"/>
    <lineage>
        <taxon>Bacteria</taxon>
        <taxon>Pseudomonadati</taxon>
        <taxon>Pseudomonadota</taxon>
        <taxon>Betaproteobacteria</taxon>
        <taxon>Neisseriales</taxon>
        <taxon>Chitinibacteraceae</taxon>
        <taxon>Deefgea</taxon>
    </lineage>
</organism>
<feature type="domain" description="PilZ" evidence="1">
    <location>
        <begin position="8"/>
        <end position="100"/>
    </location>
</feature>
<sequence length="105" mass="12176">MKIGLREQDQRVALRMQVCCKVKIRPLGLGLPFYGDCIDLSVTGMTIQTMYVPRLDEEFDIFIMPVQAFDLRNEPFSARVRVKRSHRVAALQLYELGLEIVQVYQ</sequence>
<dbReference type="InterPro" id="IPR009875">
    <property type="entry name" value="PilZ_domain"/>
</dbReference>
<protein>
    <submittedName>
        <fullName evidence="2">PilZ domain-containing protein</fullName>
    </submittedName>
</protein>
<name>A0A6M8SK09_9NEIS</name>
<accession>A0A6M8SK09</accession>
<evidence type="ECO:0000313" key="2">
    <source>
        <dbReference type="EMBL" id="QKJ65405.1"/>
    </source>
</evidence>
<evidence type="ECO:0000259" key="1">
    <source>
        <dbReference type="Pfam" id="PF07238"/>
    </source>
</evidence>
<reference evidence="2 3" key="1">
    <citation type="submission" date="2020-05" db="EMBL/GenBank/DDBJ databases">
        <title>Complete genome sequence of Deefgea sp. D17.</title>
        <authorList>
            <person name="Bae J.-W."/>
            <person name="Han J.E."/>
        </authorList>
    </citation>
    <scope>NUCLEOTIDE SEQUENCE [LARGE SCALE GENOMIC DNA]</scope>
    <source>
        <strain evidence="2 3">D17</strain>
    </source>
</reference>
<dbReference type="RefSeq" id="WP_173531915.1">
    <property type="nucleotide sequence ID" value="NZ_CP054143.1"/>
</dbReference>
<proteinExistence type="predicted"/>
<evidence type="ECO:0000313" key="3">
    <source>
        <dbReference type="Proteomes" id="UP000504844"/>
    </source>
</evidence>
<gene>
    <name evidence="2" type="ORF">HQN60_00845</name>
</gene>
<dbReference type="KEGG" id="dee:HQN60_00845"/>
<keyword evidence="3" id="KW-1185">Reference proteome</keyword>